<dbReference type="GO" id="GO:0005524">
    <property type="term" value="F:ATP binding"/>
    <property type="evidence" value="ECO:0007669"/>
    <property type="project" value="UniProtKB-KW"/>
</dbReference>
<dbReference type="GO" id="GO:0036064">
    <property type="term" value="C:ciliary basal body"/>
    <property type="evidence" value="ECO:0007669"/>
    <property type="project" value="TreeGrafter"/>
</dbReference>
<feature type="non-terminal residue" evidence="6">
    <location>
        <position position="121"/>
    </location>
</feature>
<keyword evidence="3" id="KW-0547">Nucleotide-binding</keyword>
<evidence type="ECO:0000256" key="1">
    <source>
        <dbReference type="ARBA" id="ARBA00006820"/>
    </source>
</evidence>
<dbReference type="PANTHER" id="PTHR12241">
    <property type="entry name" value="TUBULIN POLYGLUTAMYLASE"/>
    <property type="match status" value="1"/>
</dbReference>
<proteinExistence type="inferred from homology"/>
<evidence type="ECO:0000256" key="2">
    <source>
        <dbReference type="ARBA" id="ARBA00022598"/>
    </source>
</evidence>
<reference evidence="6 7" key="1">
    <citation type="journal article" name="Sci. Rep.">
        <title>Genome-scale phylogenetic analyses confirm Olpidium as the closest living zoosporic fungus to the non-flagellated, terrestrial fungi.</title>
        <authorList>
            <person name="Chang Y."/>
            <person name="Rochon D."/>
            <person name="Sekimoto S."/>
            <person name="Wang Y."/>
            <person name="Chovatia M."/>
            <person name="Sandor L."/>
            <person name="Salamov A."/>
            <person name="Grigoriev I.V."/>
            <person name="Stajich J.E."/>
            <person name="Spatafora J.W."/>
        </authorList>
    </citation>
    <scope>NUCLEOTIDE SEQUENCE [LARGE SCALE GENOMIC DNA]</scope>
    <source>
        <strain evidence="6">S191</strain>
    </source>
</reference>
<dbReference type="Pfam" id="PF03133">
    <property type="entry name" value="TTL"/>
    <property type="match status" value="1"/>
</dbReference>
<evidence type="ECO:0000313" key="7">
    <source>
        <dbReference type="Proteomes" id="UP000673691"/>
    </source>
</evidence>
<dbReference type="InterPro" id="IPR004344">
    <property type="entry name" value="TTL/TTLL_fam"/>
</dbReference>
<organism evidence="6 7">
    <name type="scientific">Olpidium bornovanus</name>
    <dbReference type="NCBI Taxonomy" id="278681"/>
    <lineage>
        <taxon>Eukaryota</taxon>
        <taxon>Fungi</taxon>
        <taxon>Fungi incertae sedis</taxon>
        <taxon>Olpidiomycota</taxon>
        <taxon>Olpidiomycotina</taxon>
        <taxon>Olpidiomycetes</taxon>
        <taxon>Olpidiales</taxon>
        <taxon>Olpidiaceae</taxon>
        <taxon>Olpidium</taxon>
    </lineage>
</organism>
<dbReference type="Proteomes" id="UP000673691">
    <property type="component" value="Unassembled WGS sequence"/>
</dbReference>
<evidence type="ECO:0000256" key="5">
    <source>
        <dbReference type="ARBA" id="ARBA00030445"/>
    </source>
</evidence>
<comment type="similarity">
    <text evidence="1">Belongs to the tubulin--tyrosine ligase family.</text>
</comment>
<name>A0A8H7ZRL2_9FUNG</name>
<keyword evidence="4" id="KW-0067">ATP-binding</keyword>
<gene>
    <name evidence="6" type="ORF">BJ554DRAFT_1913</name>
</gene>
<feature type="non-terminal residue" evidence="6">
    <location>
        <position position="1"/>
    </location>
</feature>
<evidence type="ECO:0000313" key="6">
    <source>
        <dbReference type="EMBL" id="KAG5457960.1"/>
    </source>
</evidence>
<dbReference type="AlphaFoldDB" id="A0A8H7ZRL2"/>
<accession>A0A8H7ZRL2</accession>
<dbReference type="OrthoDB" id="202825at2759"/>
<dbReference type="GO" id="GO:0070740">
    <property type="term" value="F:tubulin-glutamic acid ligase activity"/>
    <property type="evidence" value="ECO:0007669"/>
    <property type="project" value="TreeGrafter"/>
</dbReference>
<comment type="caution">
    <text evidence="6">The sequence shown here is derived from an EMBL/GenBank/DDBJ whole genome shotgun (WGS) entry which is preliminary data.</text>
</comment>
<sequence length="121" mass="13955">WNLRSLKLFLVSKHGAAPVNNVFTEIEALVVRSLMSVQRVMINDKHCFELYGYDVLIDRTLKPCENQADYDLKYGVLKDCFECVDVERRLLPDKKVRSRVGGFDLVYNDGPVVHERASDYS</sequence>
<protein>
    <recommendedName>
        <fullName evidence="5">Tubulin--tyrosine ligase-like protein 9</fullName>
    </recommendedName>
</protein>
<keyword evidence="7" id="KW-1185">Reference proteome</keyword>
<evidence type="ECO:0000256" key="4">
    <source>
        <dbReference type="ARBA" id="ARBA00022840"/>
    </source>
</evidence>
<dbReference type="Gene3D" id="3.30.470.20">
    <property type="entry name" value="ATP-grasp fold, B domain"/>
    <property type="match status" value="1"/>
</dbReference>
<dbReference type="GO" id="GO:0000226">
    <property type="term" value="P:microtubule cytoskeleton organization"/>
    <property type="evidence" value="ECO:0007669"/>
    <property type="project" value="TreeGrafter"/>
</dbReference>
<dbReference type="GO" id="GO:0015631">
    <property type="term" value="F:tubulin binding"/>
    <property type="evidence" value="ECO:0007669"/>
    <property type="project" value="TreeGrafter"/>
</dbReference>
<dbReference type="EMBL" id="JAEFCI010009202">
    <property type="protein sequence ID" value="KAG5457960.1"/>
    <property type="molecule type" value="Genomic_DNA"/>
</dbReference>
<evidence type="ECO:0000256" key="3">
    <source>
        <dbReference type="ARBA" id="ARBA00022741"/>
    </source>
</evidence>
<keyword evidence="2" id="KW-0436">Ligase</keyword>
<dbReference type="PANTHER" id="PTHR12241:SF39">
    <property type="entry name" value="TUBULIN POLYGLUTAMYLASE TTLL9-RELATED"/>
    <property type="match status" value="1"/>
</dbReference>